<dbReference type="Pfam" id="PF00005">
    <property type="entry name" value="ABC_tran"/>
    <property type="match status" value="1"/>
</dbReference>
<evidence type="ECO:0000256" key="6">
    <source>
        <dbReference type="ARBA" id="ARBA00022840"/>
    </source>
</evidence>
<dbReference type="CDD" id="cd03257">
    <property type="entry name" value="ABC_NikE_OppD_transporters"/>
    <property type="match status" value="1"/>
</dbReference>
<evidence type="ECO:0000256" key="3">
    <source>
        <dbReference type="ARBA" id="ARBA00022448"/>
    </source>
</evidence>
<keyword evidence="7" id="KW-0472">Membrane</keyword>
<dbReference type="NCBIfam" id="TIGR01727">
    <property type="entry name" value="oligo_HPY"/>
    <property type="match status" value="1"/>
</dbReference>
<dbReference type="InterPro" id="IPR003593">
    <property type="entry name" value="AAA+_ATPase"/>
</dbReference>
<feature type="domain" description="ABC transporter" evidence="9">
    <location>
        <begin position="4"/>
        <end position="248"/>
    </location>
</feature>
<keyword evidence="6 10" id="KW-0067">ATP-binding</keyword>
<evidence type="ECO:0000256" key="5">
    <source>
        <dbReference type="ARBA" id="ARBA00022741"/>
    </source>
</evidence>
<dbReference type="InterPro" id="IPR013563">
    <property type="entry name" value="Oligopep_ABC_C"/>
</dbReference>
<dbReference type="InterPro" id="IPR003439">
    <property type="entry name" value="ABC_transporter-like_ATP-bd"/>
</dbReference>
<dbReference type="InterPro" id="IPR017871">
    <property type="entry name" value="ABC_transporter-like_CS"/>
</dbReference>
<dbReference type="EMBL" id="CP134213">
    <property type="protein sequence ID" value="WND17831.1"/>
    <property type="molecule type" value="Genomic_DNA"/>
</dbReference>
<evidence type="ECO:0000313" key="11">
    <source>
        <dbReference type="Proteomes" id="UP001249394"/>
    </source>
</evidence>
<sequence length="339" mass="35603">MSLLDVRDLTVTYAGGAAAVRGVDLRLDAGQKLGLAGESGCGKSTLALALLRLLPAGTRITGEVLLDGEDVLTMKWGRVRAVRWAGASVVFQGAMHSLNAVHRIGDQIAEPILLHKKATPAGAKKKTGELLEQVGLPAARADAYPHELSGGQRQRVMIAMALACDPRLIIADEPTTALDVMIQAQILRLIEQLVADQDLGLIMISHDLAVLADTCDRLAVMYAGRVVEEGPAGAVYEDARHPYARALSAAFPRIGDPASRFAPQGLAGDPPDPAALPSGCTFHPRCPVALESCAEEDPVLRGAGPERRAACVLVGRPADGAGEAHEKPDALEEARPSTP</sequence>
<dbReference type="InterPro" id="IPR050388">
    <property type="entry name" value="ABC_Ni/Peptide_Import"/>
</dbReference>
<organism evidence="10 11">
    <name type="scientific">Streptomyces violaceus</name>
    <name type="common">Streptomyces venezuelae</name>
    <dbReference type="NCBI Taxonomy" id="1936"/>
    <lineage>
        <taxon>Bacteria</taxon>
        <taxon>Bacillati</taxon>
        <taxon>Actinomycetota</taxon>
        <taxon>Actinomycetes</taxon>
        <taxon>Kitasatosporales</taxon>
        <taxon>Streptomycetaceae</taxon>
        <taxon>Streptomyces</taxon>
    </lineage>
</organism>
<keyword evidence="5" id="KW-0547">Nucleotide-binding</keyword>
<evidence type="ECO:0000256" key="2">
    <source>
        <dbReference type="ARBA" id="ARBA00005417"/>
    </source>
</evidence>
<keyword evidence="11" id="KW-1185">Reference proteome</keyword>
<gene>
    <name evidence="10" type="ORF">RI060_10985</name>
</gene>
<keyword evidence="4" id="KW-1003">Cell membrane</keyword>
<dbReference type="GO" id="GO:0005524">
    <property type="term" value="F:ATP binding"/>
    <property type="evidence" value="ECO:0007669"/>
    <property type="project" value="UniProtKB-KW"/>
</dbReference>
<accession>A0ABY9U691</accession>
<comment type="subcellular location">
    <subcellularLocation>
        <location evidence="1">Cell membrane</location>
        <topology evidence="1">Peripheral membrane protein</topology>
    </subcellularLocation>
</comment>
<protein>
    <submittedName>
        <fullName evidence="10">ABC transporter ATP-binding protein</fullName>
    </submittedName>
</protein>
<dbReference type="Proteomes" id="UP001249394">
    <property type="component" value="Chromosome"/>
</dbReference>
<evidence type="ECO:0000313" key="10">
    <source>
        <dbReference type="EMBL" id="WND17831.1"/>
    </source>
</evidence>
<dbReference type="Gene3D" id="3.40.50.300">
    <property type="entry name" value="P-loop containing nucleotide triphosphate hydrolases"/>
    <property type="match status" value="1"/>
</dbReference>
<dbReference type="InterPro" id="IPR027417">
    <property type="entry name" value="P-loop_NTPase"/>
</dbReference>
<evidence type="ECO:0000256" key="8">
    <source>
        <dbReference type="SAM" id="MobiDB-lite"/>
    </source>
</evidence>
<dbReference type="PROSITE" id="PS00211">
    <property type="entry name" value="ABC_TRANSPORTER_1"/>
    <property type="match status" value="1"/>
</dbReference>
<dbReference type="PANTHER" id="PTHR43297">
    <property type="entry name" value="OLIGOPEPTIDE TRANSPORT ATP-BINDING PROTEIN APPD"/>
    <property type="match status" value="1"/>
</dbReference>
<dbReference type="SMART" id="SM00382">
    <property type="entry name" value="AAA"/>
    <property type="match status" value="1"/>
</dbReference>
<evidence type="ECO:0000259" key="9">
    <source>
        <dbReference type="PROSITE" id="PS50893"/>
    </source>
</evidence>
<dbReference type="Pfam" id="PF08352">
    <property type="entry name" value="oligo_HPY"/>
    <property type="match status" value="1"/>
</dbReference>
<proteinExistence type="inferred from homology"/>
<keyword evidence="3" id="KW-0813">Transport</keyword>
<dbReference type="PANTHER" id="PTHR43297:SF2">
    <property type="entry name" value="DIPEPTIDE TRANSPORT ATP-BINDING PROTEIN DPPD"/>
    <property type="match status" value="1"/>
</dbReference>
<reference evidence="10 11" key="1">
    <citation type="submission" date="2023-09" db="EMBL/GenBank/DDBJ databases">
        <title>The genome sequence of Streptomyces anthocyanicus.</title>
        <authorList>
            <person name="Mo P."/>
        </authorList>
    </citation>
    <scope>NUCLEOTIDE SEQUENCE [LARGE SCALE GENOMIC DNA]</scope>
    <source>
        <strain evidence="10 11">JCM 4387</strain>
    </source>
</reference>
<comment type="similarity">
    <text evidence="2">Belongs to the ABC transporter superfamily.</text>
</comment>
<evidence type="ECO:0000256" key="1">
    <source>
        <dbReference type="ARBA" id="ARBA00004202"/>
    </source>
</evidence>
<feature type="region of interest" description="Disordered" evidence="8">
    <location>
        <begin position="317"/>
        <end position="339"/>
    </location>
</feature>
<evidence type="ECO:0000256" key="4">
    <source>
        <dbReference type="ARBA" id="ARBA00022475"/>
    </source>
</evidence>
<feature type="compositionally biased region" description="Basic and acidic residues" evidence="8">
    <location>
        <begin position="322"/>
        <end position="339"/>
    </location>
</feature>
<dbReference type="SUPFAM" id="SSF52540">
    <property type="entry name" value="P-loop containing nucleoside triphosphate hydrolases"/>
    <property type="match status" value="1"/>
</dbReference>
<name>A0ABY9U691_STRVL</name>
<dbReference type="PROSITE" id="PS50893">
    <property type="entry name" value="ABC_TRANSPORTER_2"/>
    <property type="match status" value="1"/>
</dbReference>
<evidence type="ECO:0000256" key="7">
    <source>
        <dbReference type="ARBA" id="ARBA00023136"/>
    </source>
</evidence>